<reference evidence="3" key="3">
    <citation type="submission" date="2014-09" db="EMBL/GenBank/DDBJ databases">
        <authorList>
            <person name="Magalhaes I.L.F."/>
            <person name="Oliveira U."/>
            <person name="Santos F.R."/>
            <person name="Vidigal T.H.D.A."/>
            <person name="Brescovit A.D."/>
            <person name="Santos A.J."/>
        </authorList>
    </citation>
    <scope>NUCLEOTIDE SEQUENCE</scope>
</reference>
<dbReference type="GO" id="GO:0005581">
    <property type="term" value="C:collagen trimer"/>
    <property type="evidence" value="ECO:0007669"/>
    <property type="project" value="UniProtKB-KW"/>
</dbReference>
<proteinExistence type="predicted"/>
<name>A0A0A9YIJ7_LYGHE</name>
<dbReference type="EMBL" id="GBHO01010707">
    <property type="protein sequence ID" value="JAG32897.1"/>
    <property type="molecule type" value="Transcribed_RNA"/>
</dbReference>
<sequence>MPPAITLPPGVTLPSGVEYVPGATLPPGVTLPRGLTMPPAVTSKPSTTPGPPLDDCDEMIRIHKMLLHGSRRLGVGAKTRALRQVKNRTLRAKIKKCEDLRSRMRR</sequence>
<feature type="region of interest" description="Disordered" evidence="1">
    <location>
        <begin position="30"/>
        <end position="52"/>
    </location>
</feature>
<organism evidence="2">
    <name type="scientific">Lygus hesperus</name>
    <name type="common">Western plant bug</name>
    <dbReference type="NCBI Taxonomy" id="30085"/>
    <lineage>
        <taxon>Eukaryota</taxon>
        <taxon>Metazoa</taxon>
        <taxon>Ecdysozoa</taxon>
        <taxon>Arthropoda</taxon>
        <taxon>Hexapoda</taxon>
        <taxon>Insecta</taxon>
        <taxon>Pterygota</taxon>
        <taxon>Neoptera</taxon>
        <taxon>Paraneoptera</taxon>
        <taxon>Hemiptera</taxon>
        <taxon>Heteroptera</taxon>
        <taxon>Panheteroptera</taxon>
        <taxon>Cimicomorpha</taxon>
        <taxon>Miridae</taxon>
        <taxon>Mirini</taxon>
        <taxon>Lygus</taxon>
    </lineage>
</organism>
<evidence type="ECO:0000313" key="2">
    <source>
        <dbReference type="EMBL" id="JAG32897.1"/>
    </source>
</evidence>
<evidence type="ECO:0000256" key="1">
    <source>
        <dbReference type="SAM" id="MobiDB-lite"/>
    </source>
</evidence>
<reference evidence="2" key="2">
    <citation type="submission" date="2014-07" db="EMBL/GenBank/DDBJ databases">
        <authorList>
            <person name="Hull J."/>
        </authorList>
    </citation>
    <scope>NUCLEOTIDE SEQUENCE</scope>
</reference>
<dbReference type="EMBL" id="GBRD01006413">
    <property type="protein sequence ID" value="JAG59408.1"/>
    <property type="molecule type" value="Transcribed_RNA"/>
</dbReference>
<reference evidence="2" key="1">
    <citation type="journal article" date="2014" name="PLoS ONE">
        <title>Transcriptome-Based Identification of ABC Transporters in the Western Tarnished Plant Bug Lygus hesperus.</title>
        <authorList>
            <person name="Hull J.J."/>
            <person name="Chaney K."/>
            <person name="Geib S.M."/>
            <person name="Fabrick J.A."/>
            <person name="Brent C.S."/>
            <person name="Walsh D."/>
            <person name="Lavine L.C."/>
        </authorList>
    </citation>
    <scope>NUCLEOTIDE SEQUENCE</scope>
</reference>
<evidence type="ECO:0000313" key="3">
    <source>
        <dbReference type="EMBL" id="JAG59408.1"/>
    </source>
</evidence>
<feature type="non-terminal residue" evidence="2">
    <location>
        <position position="106"/>
    </location>
</feature>
<accession>A0A0A9YIJ7</accession>
<keyword evidence="2" id="KW-0176">Collagen</keyword>
<protein>
    <submittedName>
        <fullName evidence="2">Collagen alpha-2(IX) chain</fullName>
    </submittedName>
</protein>
<dbReference type="AlphaFoldDB" id="A0A0A9YIJ7"/>
<gene>
    <name evidence="2" type="primary">COL9A2</name>
    <name evidence="2" type="ORF">CM83_100075</name>
</gene>